<accession>A0A1K0H432</accession>
<dbReference type="Proteomes" id="UP000179920">
    <property type="component" value="Chromosome IV"/>
</dbReference>
<dbReference type="InterPro" id="IPR013103">
    <property type="entry name" value="RVT_2"/>
</dbReference>
<gene>
    <name evidence="3" type="ORF">UBRO_20569</name>
</gene>
<dbReference type="OrthoDB" id="2998201at2759"/>
<reference evidence="4" key="1">
    <citation type="submission" date="2016-04" db="EMBL/GenBank/DDBJ databases">
        <authorList>
            <person name="Guldener U."/>
            <person name="Guldener U."/>
        </authorList>
    </citation>
    <scope>NUCLEOTIDE SEQUENCE [LARGE SCALE GENOMIC DNA]</scope>
    <source>
        <strain evidence="4">UB2112</strain>
    </source>
</reference>
<protein>
    <submittedName>
        <fullName evidence="3">Uncharacterized protein</fullName>
    </submittedName>
</protein>
<dbReference type="Pfam" id="PF07727">
    <property type="entry name" value="RVT_2"/>
    <property type="match status" value="1"/>
</dbReference>
<dbReference type="Pfam" id="PF25597">
    <property type="entry name" value="SH3_retrovirus"/>
    <property type="match status" value="1"/>
</dbReference>
<sequence length="500" mass="57115">MMCMHHLPQTFWPFAATATTFMKNLLLNIKNQIPYHISYDKDPWKSFSMLHTFGCLAWVNIPKAKCKKLDELAIPTIFVRYDKEHKGWRFLAPSHNPPIFWSNSACFLQDKSWNDRTDTILIQDTDALHYNDLADVEDLGYDTIDEHDEELQQPLDNIYCPPPEPDTAFEGDSSPLDPQAPLSNTKTMRWTIATHEMFPWLHPTTLAELLQIYPRMFPLAAEMHRFQEKLQHCGKLADIGPIPKYDASAHALLVINLKPLVREALTRPHQIHWWEAIKAEMDGLESMHIWETVDKPKDMNLVDSKLVLQVKTNANHVPYKFKARFCAHSFSQKEGIEFDEIFTLVVPRDTIQTILMIVARSDWEIDSIDITQAYLNADLHHDIYLKLLEGTEVPDGKVYKLIKSLYGLKQSGREWHKELDAHLQRLGFFPLPDAPCVYLKGAGESQVIIAVYVVKGSCCIGDAELMLKMKAMWLDAFACRDGSGDGGNDGGNLLSTCMCS</sequence>
<dbReference type="AlphaFoldDB" id="A0A1K0H432"/>
<evidence type="ECO:0000259" key="2">
    <source>
        <dbReference type="Pfam" id="PF25597"/>
    </source>
</evidence>
<evidence type="ECO:0000259" key="1">
    <source>
        <dbReference type="Pfam" id="PF07727"/>
    </source>
</evidence>
<evidence type="ECO:0000313" key="3">
    <source>
        <dbReference type="EMBL" id="SAM79905.1"/>
    </source>
</evidence>
<organism evidence="3 4">
    <name type="scientific">Ustilago bromivora</name>
    <dbReference type="NCBI Taxonomy" id="307758"/>
    <lineage>
        <taxon>Eukaryota</taxon>
        <taxon>Fungi</taxon>
        <taxon>Dikarya</taxon>
        <taxon>Basidiomycota</taxon>
        <taxon>Ustilaginomycotina</taxon>
        <taxon>Ustilaginomycetes</taxon>
        <taxon>Ustilaginales</taxon>
        <taxon>Ustilaginaceae</taxon>
        <taxon>Ustilago</taxon>
    </lineage>
</organism>
<proteinExistence type="predicted"/>
<dbReference type="EMBL" id="LT558120">
    <property type="protein sequence ID" value="SAM79905.1"/>
    <property type="molecule type" value="Genomic_DNA"/>
</dbReference>
<name>A0A1K0H432_9BASI</name>
<dbReference type="InterPro" id="IPR057670">
    <property type="entry name" value="SH3_retrovirus"/>
</dbReference>
<evidence type="ECO:0000313" key="4">
    <source>
        <dbReference type="Proteomes" id="UP000179920"/>
    </source>
</evidence>
<feature type="domain" description="Retroviral polymerase SH3-like" evidence="2">
    <location>
        <begin position="55"/>
        <end position="118"/>
    </location>
</feature>
<feature type="domain" description="Reverse transcriptase Ty1/copia-type" evidence="1">
    <location>
        <begin position="288"/>
        <end position="472"/>
    </location>
</feature>